<evidence type="ECO:0000259" key="7">
    <source>
        <dbReference type="Pfam" id="PF02441"/>
    </source>
</evidence>
<dbReference type="EMBL" id="UOFH01000317">
    <property type="protein sequence ID" value="VAW65503.1"/>
    <property type="molecule type" value="Genomic_DNA"/>
</dbReference>
<dbReference type="PANTHER" id="PTHR43374:SF1">
    <property type="entry name" value="FLAVIN PRENYLTRANSFERASE PAD1, MITOCHONDRIAL"/>
    <property type="match status" value="1"/>
</dbReference>
<dbReference type="EC" id="2.5.1.129" evidence="6"/>
<name>A0A3B0XN09_9ZZZZ</name>
<evidence type="ECO:0000256" key="5">
    <source>
        <dbReference type="ARBA" id="ARBA00060793"/>
    </source>
</evidence>
<protein>
    <recommendedName>
        <fullName evidence="6">flavin prenyltransferase</fullName>
        <ecNumber evidence="6">2.5.1.129</ecNumber>
    </recommendedName>
</protein>
<dbReference type="HAMAP" id="MF_01984">
    <property type="entry name" value="ubiX_pad"/>
    <property type="match status" value="1"/>
</dbReference>
<dbReference type="FunFam" id="3.40.50.1950:FF:000001">
    <property type="entry name" value="Flavin prenyltransferase UbiX"/>
    <property type="match status" value="1"/>
</dbReference>
<evidence type="ECO:0000313" key="8">
    <source>
        <dbReference type="EMBL" id="VAW65503.1"/>
    </source>
</evidence>
<evidence type="ECO:0000256" key="4">
    <source>
        <dbReference type="ARBA" id="ARBA00022679"/>
    </source>
</evidence>
<keyword evidence="1" id="KW-0637">Prenyltransferase</keyword>
<dbReference type="PANTHER" id="PTHR43374">
    <property type="entry name" value="FLAVIN PRENYLTRANSFERASE"/>
    <property type="match status" value="1"/>
</dbReference>
<comment type="similarity">
    <text evidence="5">Belongs to the UbiX/PAD1 family.</text>
</comment>
<dbReference type="AlphaFoldDB" id="A0A3B0XN09"/>
<sequence>MSTNKKTIILAITGASGVQYGIRVLEQLLTHEHNVYLLVTRAAHVVISMETELSWPSNNRELHDQLCKRYGVDEKQLKVCGESQWTSPIASGSSSVDAMLVCPCSMGSLSSIAVGASANLLERAADVILKERKKLILVPRETPFSDIHLENMLKLSRMGAVMLPANPGFYNKPQTVDDIVDFMAARILDHLGIQQTLQPKWGES</sequence>
<evidence type="ECO:0000256" key="3">
    <source>
        <dbReference type="ARBA" id="ARBA00022643"/>
    </source>
</evidence>
<dbReference type="GO" id="GO:0106141">
    <property type="term" value="F:flavin prenyltransferase activity"/>
    <property type="evidence" value="ECO:0007669"/>
    <property type="project" value="UniProtKB-EC"/>
</dbReference>
<reference evidence="8" key="1">
    <citation type="submission" date="2018-06" db="EMBL/GenBank/DDBJ databases">
        <authorList>
            <person name="Zhirakovskaya E."/>
        </authorList>
    </citation>
    <scope>NUCLEOTIDE SEQUENCE</scope>
</reference>
<proteinExistence type="inferred from homology"/>
<keyword evidence="2" id="KW-0285">Flavoprotein</keyword>
<dbReference type="NCBIfam" id="TIGR00421">
    <property type="entry name" value="ubiX_pad"/>
    <property type="match status" value="1"/>
</dbReference>
<evidence type="ECO:0000256" key="1">
    <source>
        <dbReference type="ARBA" id="ARBA00022602"/>
    </source>
</evidence>
<dbReference type="InterPro" id="IPR036551">
    <property type="entry name" value="Flavin_trans-like"/>
</dbReference>
<dbReference type="Gene3D" id="3.40.50.1950">
    <property type="entry name" value="Flavin prenyltransferase-like"/>
    <property type="match status" value="1"/>
</dbReference>
<dbReference type="SUPFAM" id="SSF52507">
    <property type="entry name" value="Homo-oligomeric flavin-containing Cys decarboxylases, HFCD"/>
    <property type="match status" value="1"/>
</dbReference>
<dbReference type="InterPro" id="IPR003382">
    <property type="entry name" value="Flavoprotein"/>
</dbReference>
<gene>
    <name evidence="8" type="ORF">MNBD_GAMMA08-2140</name>
</gene>
<keyword evidence="3" id="KW-0288">FMN</keyword>
<dbReference type="InterPro" id="IPR004507">
    <property type="entry name" value="UbiX-like"/>
</dbReference>
<organism evidence="8">
    <name type="scientific">hydrothermal vent metagenome</name>
    <dbReference type="NCBI Taxonomy" id="652676"/>
    <lineage>
        <taxon>unclassified sequences</taxon>
        <taxon>metagenomes</taxon>
        <taxon>ecological metagenomes</taxon>
    </lineage>
</organism>
<keyword evidence="4 8" id="KW-0808">Transferase</keyword>
<evidence type="ECO:0000256" key="2">
    <source>
        <dbReference type="ARBA" id="ARBA00022630"/>
    </source>
</evidence>
<dbReference type="NCBIfam" id="NF004685">
    <property type="entry name" value="PRK06029.1"/>
    <property type="match status" value="1"/>
</dbReference>
<accession>A0A3B0XN09</accession>
<dbReference type="Pfam" id="PF02441">
    <property type="entry name" value="Flavoprotein"/>
    <property type="match status" value="1"/>
</dbReference>
<evidence type="ECO:0000256" key="6">
    <source>
        <dbReference type="ARBA" id="ARBA00066834"/>
    </source>
</evidence>
<dbReference type="GO" id="GO:0016831">
    <property type="term" value="F:carboxy-lyase activity"/>
    <property type="evidence" value="ECO:0007669"/>
    <property type="project" value="TreeGrafter"/>
</dbReference>
<feature type="domain" description="Flavoprotein" evidence="7">
    <location>
        <begin position="6"/>
        <end position="190"/>
    </location>
</feature>